<keyword evidence="7" id="KW-1185">Reference proteome</keyword>
<dbReference type="InterPro" id="IPR055775">
    <property type="entry name" value="DUF7351"/>
</dbReference>
<feature type="domain" description="DUF7347" evidence="2">
    <location>
        <begin position="29"/>
        <end position="107"/>
    </location>
</feature>
<gene>
    <name evidence="4" type="ORF">DWB78_16940</name>
    <name evidence="5" type="ORF">SAMN05216278_3529</name>
</gene>
<feature type="domain" description="DUF7351" evidence="3">
    <location>
        <begin position="134"/>
        <end position="299"/>
    </location>
</feature>
<feature type="region of interest" description="Disordered" evidence="1">
    <location>
        <begin position="1"/>
        <end position="31"/>
    </location>
</feature>
<reference evidence="6" key="1">
    <citation type="submission" date="2016-10" db="EMBL/GenBank/DDBJ databases">
        <authorList>
            <person name="Varghese N."/>
            <person name="Submissions S."/>
        </authorList>
    </citation>
    <scope>NUCLEOTIDE SEQUENCE [LARGE SCALE GENOMIC DNA]</scope>
    <source>
        <strain evidence="6">CGMCC 1.12397</strain>
    </source>
</reference>
<evidence type="ECO:0000313" key="7">
    <source>
        <dbReference type="Proteomes" id="UP000255421"/>
    </source>
</evidence>
<dbReference type="InterPro" id="IPR055771">
    <property type="entry name" value="DUF7347"/>
</dbReference>
<dbReference type="AlphaFoldDB" id="A0A1H1G542"/>
<evidence type="ECO:0000313" key="4">
    <source>
        <dbReference type="EMBL" id="RDI69836.1"/>
    </source>
</evidence>
<dbReference type="InterPro" id="IPR011991">
    <property type="entry name" value="ArsR-like_HTH"/>
</dbReference>
<dbReference type="OrthoDB" id="8482at2157"/>
<evidence type="ECO:0000256" key="1">
    <source>
        <dbReference type="SAM" id="MobiDB-lite"/>
    </source>
</evidence>
<protein>
    <submittedName>
        <fullName evidence="4">ArsR family transcriptional regulator</fullName>
    </submittedName>
    <submittedName>
        <fullName evidence="5">Helix-turn-helix domain-containing protein</fullName>
    </submittedName>
</protein>
<dbReference type="Pfam" id="PF24038">
    <property type="entry name" value="DUF7347"/>
    <property type="match status" value="1"/>
</dbReference>
<proteinExistence type="predicted"/>
<dbReference type="Pfam" id="PF24042">
    <property type="entry name" value="DUF7351"/>
    <property type="match status" value="1"/>
</dbReference>
<dbReference type="Proteomes" id="UP000255421">
    <property type="component" value="Unassembled WGS sequence"/>
</dbReference>
<evidence type="ECO:0000259" key="3">
    <source>
        <dbReference type="Pfam" id="PF24042"/>
    </source>
</evidence>
<dbReference type="EMBL" id="QQST01000003">
    <property type="protein sequence ID" value="RDI69836.1"/>
    <property type="molecule type" value="Genomic_DNA"/>
</dbReference>
<dbReference type="CDD" id="cd00090">
    <property type="entry name" value="HTH_ARSR"/>
    <property type="match status" value="1"/>
</dbReference>
<evidence type="ECO:0000313" key="6">
    <source>
        <dbReference type="Proteomes" id="UP000199289"/>
    </source>
</evidence>
<dbReference type="Proteomes" id="UP000199289">
    <property type="component" value="Unassembled WGS sequence"/>
</dbReference>
<evidence type="ECO:0000313" key="5">
    <source>
        <dbReference type="EMBL" id="SDR08362.1"/>
    </source>
</evidence>
<dbReference type="RefSeq" id="WP_092539018.1">
    <property type="nucleotide sequence ID" value="NZ_FNKQ01000005.1"/>
</dbReference>
<name>A0A1H1G542_9EURY</name>
<organism evidence="5 6">
    <name type="scientific">Halopelagius longus</name>
    <dbReference type="NCBI Taxonomy" id="1236180"/>
    <lineage>
        <taxon>Archaea</taxon>
        <taxon>Methanobacteriati</taxon>
        <taxon>Methanobacteriota</taxon>
        <taxon>Stenosarchaea group</taxon>
        <taxon>Halobacteria</taxon>
        <taxon>Halobacteriales</taxon>
        <taxon>Haloferacaceae</taxon>
    </lineage>
</organism>
<dbReference type="Gene3D" id="1.10.10.10">
    <property type="entry name" value="Winged helix-like DNA-binding domain superfamily/Winged helix DNA-binding domain"/>
    <property type="match status" value="1"/>
</dbReference>
<accession>A0A1H1G542</accession>
<dbReference type="InterPro" id="IPR036388">
    <property type="entry name" value="WH-like_DNA-bd_sf"/>
</dbReference>
<reference evidence="4 7" key="3">
    <citation type="submission" date="2018-07" db="EMBL/GenBank/DDBJ databases">
        <title>Genome sequence of extremly halophilic archaeon Halopelagius longus strain BC12-B1.</title>
        <authorList>
            <person name="Zhang X."/>
        </authorList>
    </citation>
    <scope>NUCLEOTIDE SEQUENCE [LARGE SCALE GENOMIC DNA]</scope>
    <source>
        <strain evidence="4 7">BC12-B1</strain>
    </source>
</reference>
<sequence>MTDGNGDDSPGPSARADESAAGTDESVDADPFSVLSNETRLRILDTLYEQTNATGLADGCSYSTLRTRAAVADKGNFNYHLDVLRNGFVEKAGDEYRLTFSGFETAKMLRASAWRSHESRGPVEIARSSPLVDGDPLVATYEDSLVRVHPPDGDPVFQIAVRPAGATHRDVPGLVDVMSGLLEEAIASTQHGVCPYCHAPPERSVVAADGRWTYRFVADCPECGPLFEVPVGAAVVRHPAVVSFYWRCGVDVREERAWNLDVFGDDAVTPLAEDPLRLQLTVERDDASLTLTLDAAGTVVESVVE</sequence>
<dbReference type="EMBL" id="FNKQ01000005">
    <property type="protein sequence ID" value="SDR08362.1"/>
    <property type="molecule type" value="Genomic_DNA"/>
</dbReference>
<evidence type="ECO:0000259" key="2">
    <source>
        <dbReference type="Pfam" id="PF24038"/>
    </source>
</evidence>
<reference evidence="5" key="2">
    <citation type="submission" date="2016-10" db="EMBL/GenBank/DDBJ databases">
        <authorList>
            <person name="de Groot N.N."/>
        </authorList>
    </citation>
    <scope>NUCLEOTIDE SEQUENCE [LARGE SCALE GENOMIC DNA]</scope>
    <source>
        <strain evidence="5">CGMCC 1.12397</strain>
    </source>
</reference>